<gene>
    <name evidence="2" type="ORF">NXS09_08035</name>
</gene>
<evidence type="ECO:0008006" key="4">
    <source>
        <dbReference type="Google" id="ProtNLM"/>
    </source>
</evidence>
<accession>A0ABT2FDF1</accession>
<protein>
    <recommendedName>
        <fullName evidence="4">DUF2213 domain-containing protein</fullName>
    </recommendedName>
</protein>
<feature type="coiled-coil region" evidence="1">
    <location>
        <begin position="231"/>
        <end position="265"/>
    </location>
</feature>
<evidence type="ECO:0000313" key="3">
    <source>
        <dbReference type="Proteomes" id="UP001166947"/>
    </source>
</evidence>
<evidence type="ECO:0000313" key="2">
    <source>
        <dbReference type="EMBL" id="MCS4534246.1"/>
    </source>
</evidence>
<reference evidence="2" key="2">
    <citation type="journal article" date="2023" name="Curr. Microbiol.">
        <title>Neisseria montereyensis sp. nov., Isolated from Oropharynx of California Sea Lion (Zalophus californianus): Genomic, Phylogenetic, and Phenotypic Study.</title>
        <authorList>
            <person name="Volokhov D.V."/>
            <person name="Zagorodnyaya T.A."/>
            <person name="Furtak V.A."/>
            <person name="Nattanmai G."/>
            <person name="Randall L."/>
            <person name="Jose S."/>
            <person name="Gao Y."/>
            <person name="Gulland F.M."/>
            <person name="Eisenberg T."/>
            <person name="Delmonte P."/>
            <person name="Blom J."/>
            <person name="Mitchell K.K."/>
        </authorList>
    </citation>
    <scope>NUCLEOTIDE SEQUENCE</scope>
    <source>
        <strain evidence="2">CSL10203-ORH2</strain>
    </source>
</reference>
<evidence type="ECO:0000256" key="1">
    <source>
        <dbReference type="SAM" id="Coils"/>
    </source>
</evidence>
<comment type="caution">
    <text evidence="2">The sequence shown here is derived from an EMBL/GenBank/DDBJ whole genome shotgun (WGS) entry which is preliminary data.</text>
</comment>
<reference evidence="2" key="1">
    <citation type="submission" date="2022-08" db="EMBL/GenBank/DDBJ databases">
        <authorList>
            <person name="Volokhov D.V."/>
            <person name="Furtak V.A."/>
            <person name="Zagorodnyaya T.A."/>
        </authorList>
    </citation>
    <scope>NUCLEOTIDE SEQUENCE</scope>
    <source>
        <strain evidence="2">CSL10203-ORH2</strain>
    </source>
</reference>
<dbReference type="EMBL" id="JANUXW010000007">
    <property type="protein sequence ID" value="MCS4534246.1"/>
    <property type="molecule type" value="Genomic_DNA"/>
</dbReference>
<proteinExistence type="predicted"/>
<keyword evidence="1" id="KW-0175">Coiled coil</keyword>
<dbReference type="RefSeq" id="WP_259292033.1">
    <property type="nucleotide sequence ID" value="NZ_JANUXW010000007.1"/>
</dbReference>
<name>A0ABT2FDF1_9NEIS</name>
<keyword evidence="3" id="KW-1185">Reference proteome</keyword>
<organism evidence="2 3">
    <name type="scientific">Neisseria montereyensis</name>
    <dbReference type="NCBI Taxonomy" id="2973938"/>
    <lineage>
        <taxon>Bacteria</taxon>
        <taxon>Pseudomonadati</taxon>
        <taxon>Pseudomonadota</taxon>
        <taxon>Betaproteobacteria</taxon>
        <taxon>Neisseriales</taxon>
        <taxon>Neisseriaceae</taxon>
        <taxon>Neisseria</taxon>
    </lineage>
</organism>
<dbReference type="Proteomes" id="UP001166947">
    <property type="component" value="Unassembled WGS sequence"/>
</dbReference>
<sequence length="358" mass="37969">MSVISWQCQTLATDKNAVSPVGSNELLPSQFFTSCLYHGGMNTKNIPQTLNLRLSSADAVAVAAVSGEEPRKFSGIANSGRPFGLGMWQTVIDFDGIKLKDKTAFLIDHAGSKRAGMGKLSVTSDGLYAEGTLLNNEHGRAVAEESDQGFPWEMSVYVQSARVEELSAGAKVSVNGREVQGPMLIMRDCTIREVSFTAVGVDGNTHAVALSDDGKPQVFDYQPKQERLSMTPEEKAEFDQLKADKAALEKENADLKLSAHKAQIDAKLSAAGFSVGEDGKFSGVHESTYKLLLAADLAQAEEVIADLKPKDAALSANAKPPVPEALLADKGGNVQDGTAAVKLSVATGKSSFNGGEYV</sequence>